<accession>A0A5N6X7J7</accession>
<protein>
    <submittedName>
        <fullName evidence="2">Uncharacterized protein</fullName>
    </submittedName>
</protein>
<keyword evidence="3" id="KW-1185">Reference proteome</keyword>
<reference evidence="3" key="1">
    <citation type="submission" date="2019-04" db="EMBL/GenBank/DDBJ databases">
        <title>Friends and foes A comparative genomics studyof 23 Aspergillus species from section Flavi.</title>
        <authorList>
            <consortium name="DOE Joint Genome Institute"/>
            <person name="Kjaerbolling I."/>
            <person name="Vesth T."/>
            <person name="Frisvad J.C."/>
            <person name="Nybo J.L."/>
            <person name="Theobald S."/>
            <person name="Kildgaard S."/>
            <person name="Isbrandt T."/>
            <person name="Kuo A."/>
            <person name="Sato A."/>
            <person name="Lyhne E.K."/>
            <person name="Kogle M.E."/>
            <person name="Wiebenga A."/>
            <person name="Kun R.S."/>
            <person name="Lubbers R.J."/>
            <person name="Makela M.R."/>
            <person name="Barry K."/>
            <person name="Chovatia M."/>
            <person name="Clum A."/>
            <person name="Daum C."/>
            <person name="Haridas S."/>
            <person name="He G."/>
            <person name="LaButti K."/>
            <person name="Lipzen A."/>
            <person name="Mondo S."/>
            <person name="Riley R."/>
            <person name="Salamov A."/>
            <person name="Simmons B.A."/>
            <person name="Magnuson J.K."/>
            <person name="Henrissat B."/>
            <person name="Mortensen U.H."/>
            <person name="Larsen T.O."/>
            <person name="Devries R.P."/>
            <person name="Grigoriev I.V."/>
            <person name="Machida M."/>
            <person name="Baker S.E."/>
            <person name="Andersen M.R."/>
        </authorList>
    </citation>
    <scope>NUCLEOTIDE SEQUENCE [LARGE SCALE GENOMIC DNA]</scope>
    <source>
        <strain evidence="3">CBS 130017</strain>
    </source>
</reference>
<sequence>MRWAANLALHFLLIASSNSDFVSPSNLDESMASYTLLHQKKGATAVKFHIPCADYGFEQRTGRPWLRIRINPVTYRKWRWSTSCYLAKRLYLFWKLVR</sequence>
<dbReference type="AlphaFoldDB" id="A0A5N6X7J7"/>
<keyword evidence="1" id="KW-0732">Signal</keyword>
<organism evidence="2 3">
    <name type="scientific">Aspergillus sergii</name>
    <dbReference type="NCBI Taxonomy" id="1034303"/>
    <lineage>
        <taxon>Eukaryota</taxon>
        <taxon>Fungi</taxon>
        <taxon>Dikarya</taxon>
        <taxon>Ascomycota</taxon>
        <taxon>Pezizomycotina</taxon>
        <taxon>Eurotiomycetes</taxon>
        <taxon>Eurotiomycetidae</taxon>
        <taxon>Eurotiales</taxon>
        <taxon>Aspergillaceae</taxon>
        <taxon>Aspergillus</taxon>
        <taxon>Aspergillus subgen. Circumdati</taxon>
    </lineage>
</organism>
<evidence type="ECO:0000313" key="3">
    <source>
        <dbReference type="Proteomes" id="UP000325945"/>
    </source>
</evidence>
<gene>
    <name evidence="2" type="ORF">BDV39DRAFT_70553</name>
</gene>
<feature type="signal peptide" evidence="1">
    <location>
        <begin position="1"/>
        <end position="19"/>
    </location>
</feature>
<dbReference type="Proteomes" id="UP000325945">
    <property type="component" value="Unassembled WGS sequence"/>
</dbReference>
<proteinExistence type="predicted"/>
<name>A0A5N6X7J7_9EURO</name>
<evidence type="ECO:0000256" key="1">
    <source>
        <dbReference type="SAM" id="SignalP"/>
    </source>
</evidence>
<feature type="chain" id="PRO_5024995923" evidence="1">
    <location>
        <begin position="20"/>
        <end position="98"/>
    </location>
</feature>
<dbReference type="EMBL" id="ML741787">
    <property type="protein sequence ID" value="KAE8328109.1"/>
    <property type="molecule type" value="Genomic_DNA"/>
</dbReference>
<evidence type="ECO:0000313" key="2">
    <source>
        <dbReference type="EMBL" id="KAE8328109.1"/>
    </source>
</evidence>